<gene>
    <name evidence="4" type="ORF">H8708_04575</name>
</gene>
<protein>
    <submittedName>
        <fullName evidence="4">FHA domain-containing protein</fullName>
    </submittedName>
</protein>
<keyword evidence="2" id="KW-0472">Membrane</keyword>
<feature type="transmembrane region" description="Helical" evidence="2">
    <location>
        <begin position="262"/>
        <end position="284"/>
    </location>
</feature>
<reference evidence="4 5" key="1">
    <citation type="submission" date="2020-08" db="EMBL/GenBank/DDBJ databases">
        <title>Genome public.</title>
        <authorList>
            <person name="Liu C."/>
            <person name="Sun Q."/>
        </authorList>
    </citation>
    <scope>NUCLEOTIDE SEQUENCE [LARGE SCALE GENOMIC DNA]</scope>
    <source>
        <strain evidence="4 5">BX10</strain>
    </source>
</reference>
<dbReference type="Proteomes" id="UP000647491">
    <property type="component" value="Unassembled WGS sequence"/>
</dbReference>
<keyword evidence="2" id="KW-1133">Transmembrane helix</keyword>
<feature type="compositionally biased region" description="Basic and acidic residues" evidence="1">
    <location>
        <begin position="319"/>
        <end position="342"/>
    </location>
</feature>
<comment type="caution">
    <text evidence="4">The sequence shown here is derived from an EMBL/GenBank/DDBJ whole genome shotgun (WGS) entry which is preliminary data.</text>
</comment>
<evidence type="ECO:0000256" key="1">
    <source>
        <dbReference type="SAM" id="MobiDB-lite"/>
    </source>
</evidence>
<evidence type="ECO:0000313" key="4">
    <source>
        <dbReference type="EMBL" id="MBC8598512.1"/>
    </source>
</evidence>
<sequence length="479" mass="54392">MMGEVEFRREMNRNYMVLKPGPGKNEEYTVRMLTENRIPGFLPFREKQVDGERWFYYDVTSRQPLGRILEHRNLRGKELERLAADLLFSLKQTERYLLDEKSMDLTPEMIYVDPDSFQCSFCLVPGGIWDFSHGFRELSQYLLDHVDHRDGEAVVLAFAIFRESRKENFGLEEIGKCLEKARAESEAGKNGEAEEKEVSRNRTGGQTGTEEEKRQDPWKMDTENGARGSGEWMNERRTEKSSSRVCGSDHGRGGERDKVLKTVAIAVGILMAVLPAAAAALFGIHGLFQYKWILGAAEMVLLAVEVFLLSGVKAGTGKGKADSRRQEERGPEGEDREKTEPWEVYFREEEADAGRISSRPAAEQREEKEEEFQTILLAARPLEIESRKLTAFSGNLEIPLTYFPFLIGKSREMADFCLNEPGVSRLHVKIEEKDGAYTITDLNSTNGTKVNGRLLEANETCSLESGSEVEIAGRRFRFR</sequence>
<feature type="transmembrane region" description="Helical" evidence="2">
    <location>
        <begin position="290"/>
        <end position="310"/>
    </location>
</feature>
<dbReference type="InterPro" id="IPR045962">
    <property type="entry name" value="DUF6382"/>
</dbReference>
<feature type="region of interest" description="Disordered" evidence="1">
    <location>
        <begin position="315"/>
        <end position="342"/>
    </location>
</feature>
<dbReference type="RefSeq" id="WP_262427109.1">
    <property type="nucleotide sequence ID" value="NZ_JACRTJ010000011.1"/>
</dbReference>
<keyword evidence="5" id="KW-1185">Reference proteome</keyword>
<dbReference type="EMBL" id="JACRTJ010000011">
    <property type="protein sequence ID" value="MBC8598512.1"/>
    <property type="molecule type" value="Genomic_DNA"/>
</dbReference>
<feature type="region of interest" description="Disordered" evidence="1">
    <location>
        <begin position="182"/>
        <end position="255"/>
    </location>
</feature>
<dbReference type="Gene3D" id="2.60.200.20">
    <property type="match status" value="1"/>
</dbReference>
<organism evidence="4 5">
    <name type="scientific">Enterocloster hominis</name>
    <name type="common">ex Liu et al. 2021</name>
    <dbReference type="NCBI Taxonomy" id="2763663"/>
    <lineage>
        <taxon>Bacteria</taxon>
        <taxon>Bacillati</taxon>
        <taxon>Bacillota</taxon>
        <taxon>Clostridia</taxon>
        <taxon>Lachnospirales</taxon>
        <taxon>Lachnospiraceae</taxon>
        <taxon>Enterocloster</taxon>
    </lineage>
</organism>
<evidence type="ECO:0000313" key="5">
    <source>
        <dbReference type="Proteomes" id="UP000647491"/>
    </source>
</evidence>
<dbReference type="Pfam" id="PF19909">
    <property type="entry name" value="DUF6382"/>
    <property type="match status" value="1"/>
</dbReference>
<feature type="compositionally biased region" description="Basic and acidic residues" evidence="1">
    <location>
        <begin position="233"/>
        <end position="255"/>
    </location>
</feature>
<keyword evidence="2" id="KW-0812">Transmembrane</keyword>
<dbReference type="Pfam" id="PF00498">
    <property type="entry name" value="FHA"/>
    <property type="match status" value="1"/>
</dbReference>
<feature type="domain" description="FHA" evidence="3">
    <location>
        <begin position="405"/>
        <end position="455"/>
    </location>
</feature>
<dbReference type="SUPFAM" id="SSF49879">
    <property type="entry name" value="SMAD/FHA domain"/>
    <property type="match status" value="1"/>
</dbReference>
<evidence type="ECO:0000256" key="2">
    <source>
        <dbReference type="SAM" id="Phobius"/>
    </source>
</evidence>
<dbReference type="PANTHER" id="PTHR23308">
    <property type="entry name" value="NUCLEAR INHIBITOR OF PROTEIN PHOSPHATASE-1"/>
    <property type="match status" value="1"/>
</dbReference>
<dbReference type="InterPro" id="IPR008984">
    <property type="entry name" value="SMAD_FHA_dom_sf"/>
</dbReference>
<accession>A0ABR7NT45</accession>
<name>A0ABR7NT45_9FIRM</name>
<dbReference type="CDD" id="cd00060">
    <property type="entry name" value="FHA"/>
    <property type="match status" value="1"/>
</dbReference>
<proteinExistence type="predicted"/>
<dbReference type="SMART" id="SM00240">
    <property type="entry name" value="FHA"/>
    <property type="match status" value="1"/>
</dbReference>
<dbReference type="PROSITE" id="PS50006">
    <property type="entry name" value="FHA_DOMAIN"/>
    <property type="match status" value="1"/>
</dbReference>
<feature type="compositionally biased region" description="Basic and acidic residues" evidence="1">
    <location>
        <begin position="210"/>
        <end position="224"/>
    </location>
</feature>
<dbReference type="InterPro" id="IPR000253">
    <property type="entry name" value="FHA_dom"/>
</dbReference>
<dbReference type="InterPro" id="IPR050923">
    <property type="entry name" value="Cell_Proc_Reg/RNA_Proc"/>
</dbReference>
<feature type="compositionally biased region" description="Basic and acidic residues" evidence="1">
    <location>
        <begin position="182"/>
        <end position="200"/>
    </location>
</feature>
<evidence type="ECO:0000259" key="3">
    <source>
        <dbReference type="PROSITE" id="PS50006"/>
    </source>
</evidence>